<proteinExistence type="predicted"/>
<evidence type="ECO:0000313" key="3">
    <source>
        <dbReference type="Proteomes" id="UP000570514"/>
    </source>
</evidence>
<gene>
    <name evidence="2" type="ORF">FHS83_002846</name>
</gene>
<dbReference type="RefSeq" id="WP_167083608.1">
    <property type="nucleotide sequence ID" value="NZ_BAAADC010000001.1"/>
</dbReference>
<dbReference type="AlphaFoldDB" id="A0A846N0U0"/>
<dbReference type="InterPro" id="IPR012332">
    <property type="entry name" value="Autotransporter_pectin_lyase_C"/>
</dbReference>
<organism evidence="2 3">
    <name type="scientific">Rhizomicrobium palustre</name>
    <dbReference type="NCBI Taxonomy" id="189966"/>
    <lineage>
        <taxon>Bacteria</taxon>
        <taxon>Pseudomonadati</taxon>
        <taxon>Pseudomonadota</taxon>
        <taxon>Alphaproteobacteria</taxon>
        <taxon>Micropepsales</taxon>
        <taxon>Micropepsaceae</taxon>
        <taxon>Rhizomicrobium</taxon>
    </lineage>
</organism>
<dbReference type="Pfam" id="PF03797">
    <property type="entry name" value="Autotransporter"/>
    <property type="match status" value="1"/>
</dbReference>
<feature type="domain" description="Autotransporter" evidence="1">
    <location>
        <begin position="519"/>
        <end position="791"/>
    </location>
</feature>
<comment type="caution">
    <text evidence="2">The sequence shown here is derived from an EMBL/GenBank/DDBJ whole genome shotgun (WGS) entry which is preliminary data.</text>
</comment>
<protein>
    <recommendedName>
        <fullName evidence="1">Autotransporter domain-containing protein</fullName>
    </recommendedName>
</protein>
<accession>A0A846N0U0</accession>
<dbReference type="Proteomes" id="UP000570514">
    <property type="component" value="Unassembled WGS sequence"/>
</dbReference>
<evidence type="ECO:0000313" key="2">
    <source>
        <dbReference type="EMBL" id="NIK89528.1"/>
    </source>
</evidence>
<dbReference type="Gene3D" id="2.40.128.130">
    <property type="entry name" value="Autotransporter beta-domain"/>
    <property type="match status" value="1"/>
</dbReference>
<keyword evidence="3" id="KW-1185">Reference proteome</keyword>
<dbReference type="PROSITE" id="PS51208">
    <property type="entry name" value="AUTOTRANSPORTER"/>
    <property type="match status" value="1"/>
</dbReference>
<name>A0A846N0U0_9PROT</name>
<sequence length="791" mass="80010">MSNCNRELDKKGWGHLSVWPGKSLLTGSTALSLIAAFGVSAGCALADVKVSSGTMVDSSTVTAGSGAIVLSGGTLNFSSTSSVSNAVSAATGSSSSITAGGNSGTLAGALTGTGAITLYSGTLILKNTADQAGYTGTMTVASGATLQMGDNSTSMIGGIISDGTTLINNGSVVFKSIATTGTTAAALLPNTYWGAMSGSGAVRVSGSNSQVYLTGTNTYTGTTTIDAGNTLFIGNANNYGSITSGSIAVAGTLAFNRSDLYVYNGTITGAGIVSQSGGGTLILNGNSVLTGASSMSYNNNLTPPAKVGYIGALRATSGWLQIGDAGHKTASITVPLANILKGAGMSGFGTLNGDLINGDDTQGTVSTPTTPTTQLMGGILMPGDGSTPGTFTLNGNYTQGTYGGLLIATTPTVTSKLVVSGTANIKGQLSISGLNGSYTPGLYPILTANTVSGTFNTVLTGSPDTANAFGVYYKPSEVDLVIAPKSIGQVYNDLVVQNFDAAISLNDMVLDHTSSAVCKDCQGFSVWGHGYNGSSGLSDGNGASAFSNHTVGLIGGLDYRYLSGLSFHAVIGDSEGHVRLHDQSASGHNTQIYMSAAAHIPAGAVVFDTSTFFLDAATDVSRKDSLGNSLTSTVKDTVYGASVQIGVPLLHGDLLPFGKVTYSFLSGGGAKEAGVSPMILAVKHGHQTTGRYQLGVRYGHTYALDDDFQIRPQIMLGGEGNDRAIGKTNLMSMSSGALFFATSAAPDRIAAVGQVGVDVSASNLTFQLGTSGRKSGNQDQFLFNFGAAYHF</sequence>
<dbReference type="InterPro" id="IPR036709">
    <property type="entry name" value="Autotransporte_beta_dom_sf"/>
</dbReference>
<dbReference type="SMART" id="SM00869">
    <property type="entry name" value="Autotransporter"/>
    <property type="match status" value="1"/>
</dbReference>
<dbReference type="EMBL" id="JAASRM010000001">
    <property type="protein sequence ID" value="NIK89528.1"/>
    <property type="molecule type" value="Genomic_DNA"/>
</dbReference>
<dbReference type="InterPro" id="IPR005546">
    <property type="entry name" value="Autotransporte_beta"/>
</dbReference>
<dbReference type="Gene3D" id="2.160.20.20">
    <property type="match status" value="1"/>
</dbReference>
<reference evidence="2 3" key="1">
    <citation type="submission" date="2020-03" db="EMBL/GenBank/DDBJ databases">
        <title>Genomic Encyclopedia of Type Strains, Phase IV (KMG-IV): sequencing the most valuable type-strain genomes for metagenomic binning, comparative biology and taxonomic classification.</title>
        <authorList>
            <person name="Goeker M."/>
        </authorList>
    </citation>
    <scope>NUCLEOTIDE SEQUENCE [LARGE SCALE GENOMIC DNA]</scope>
    <source>
        <strain evidence="2 3">DSM 19867</strain>
    </source>
</reference>
<evidence type="ECO:0000259" key="1">
    <source>
        <dbReference type="PROSITE" id="PS51208"/>
    </source>
</evidence>
<dbReference type="SUPFAM" id="SSF103515">
    <property type="entry name" value="Autotransporter"/>
    <property type="match status" value="1"/>
</dbReference>